<dbReference type="InterPro" id="IPR011773">
    <property type="entry name" value="DNA-dir_RpoA"/>
</dbReference>
<evidence type="ECO:0000256" key="1">
    <source>
        <dbReference type="ARBA" id="ARBA00007123"/>
    </source>
</evidence>
<evidence type="ECO:0000256" key="4">
    <source>
        <dbReference type="ARBA" id="ARBA00022478"/>
    </source>
</evidence>
<dbReference type="Gene3D" id="2.170.120.12">
    <property type="entry name" value="DNA-directed RNA polymerase, insert domain"/>
    <property type="match status" value="1"/>
</dbReference>
<dbReference type="InterPro" id="IPR036643">
    <property type="entry name" value="RNApol_insert_sf"/>
</dbReference>
<keyword evidence="6" id="KW-0548">Nucleotidyltransferase</keyword>
<feature type="compositionally biased region" description="Basic residues" evidence="11">
    <location>
        <begin position="263"/>
        <end position="272"/>
    </location>
</feature>
<evidence type="ECO:0000259" key="12">
    <source>
        <dbReference type="SMART" id="SM00662"/>
    </source>
</evidence>
<accession>A0A2H0UX54</accession>
<dbReference type="Gene3D" id="3.30.1360.10">
    <property type="entry name" value="RNA polymerase, RBP11-like subunit"/>
    <property type="match status" value="1"/>
</dbReference>
<keyword evidence="7" id="KW-0804">Transcription</keyword>
<evidence type="ECO:0000256" key="6">
    <source>
        <dbReference type="ARBA" id="ARBA00022695"/>
    </source>
</evidence>
<comment type="catalytic activity">
    <reaction evidence="10">
        <text>RNA(n) + a ribonucleoside 5'-triphosphate = RNA(n+1) + diphosphate</text>
        <dbReference type="Rhea" id="RHEA:21248"/>
        <dbReference type="Rhea" id="RHEA-COMP:14527"/>
        <dbReference type="Rhea" id="RHEA-COMP:17342"/>
        <dbReference type="ChEBI" id="CHEBI:33019"/>
        <dbReference type="ChEBI" id="CHEBI:61557"/>
        <dbReference type="ChEBI" id="CHEBI:140395"/>
        <dbReference type="EC" id="2.7.7.6"/>
    </reaction>
</comment>
<evidence type="ECO:0000256" key="7">
    <source>
        <dbReference type="ARBA" id="ARBA00023163"/>
    </source>
</evidence>
<evidence type="ECO:0000256" key="9">
    <source>
        <dbReference type="ARBA" id="ARBA00033070"/>
    </source>
</evidence>
<dbReference type="SUPFAM" id="SSF55257">
    <property type="entry name" value="RBP11-like subunits of RNA polymerase"/>
    <property type="match status" value="1"/>
</dbReference>
<evidence type="ECO:0000313" key="14">
    <source>
        <dbReference type="Proteomes" id="UP000230882"/>
    </source>
</evidence>
<dbReference type="GO" id="GO:0003899">
    <property type="term" value="F:DNA-directed RNA polymerase activity"/>
    <property type="evidence" value="ECO:0007669"/>
    <property type="project" value="UniProtKB-EC"/>
</dbReference>
<dbReference type="InterPro" id="IPR036603">
    <property type="entry name" value="RBP11-like"/>
</dbReference>
<dbReference type="SUPFAM" id="SSF56553">
    <property type="entry name" value="Insert subdomain of RNA polymerase alpha subunit"/>
    <property type="match status" value="1"/>
</dbReference>
<dbReference type="SMART" id="SM00662">
    <property type="entry name" value="RPOLD"/>
    <property type="match status" value="1"/>
</dbReference>
<dbReference type="Pfam" id="PF01000">
    <property type="entry name" value="RNA_pol_A_bac"/>
    <property type="match status" value="1"/>
</dbReference>
<feature type="compositionally biased region" description="Basic residues" evidence="11">
    <location>
        <begin position="239"/>
        <end position="256"/>
    </location>
</feature>
<dbReference type="InterPro" id="IPR011263">
    <property type="entry name" value="DNA-dir_RNA_pol_RpoA/D/Rpb3"/>
</dbReference>
<dbReference type="GO" id="GO:0046983">
    <property type="term" value="F:protein dimerization activity"/>
    <property type="evidence" value="ECO:0007669"/>
    <property type="project" value="InterPro"/>
</dbReference>
<dbReference type="AlphaFoldDB" id="A0A2H0UX54"/>
<evidence type="ECO:0000256" key="5">
    <source>
        <dbReference type="ARBA" id="ARBA00022679"/>
    </source>
</evidence>
<evidence type="ECO:0000256" key="10">
    <source>
        <dbReference type="ARBA" id="ARBA00048552"/>
    </source>
</evidence>
<protein>
    <recommendedName>
        <fullName evidence="3">DNA-directed RNA polymerase subunit alpha</fullName>
        <ecNumber evidence="2">2.7.7.6</ecNumber>
    </recommendedName>
    <alternativeName>
        <fullName evidence="9">RNA polymerase subunit alpha</fullName>
    </alternativeName>
    <alternativeName>
        <fullName evidence="8">Transcriptase subunit alpha</fullName>
    </alternativeName>
</protein>
<dbReference type="CDD" id="cd06928">
    <property type="entry name" value="RNAP_alpha_NTD"/>
    <property type="match status" value="1"/>
</dbReference>
<evidence type="ECO:0000256" key="2">
    <source>
        <dbReference type="ARBA" id="ARBA00012418"/>
    </source>
</evidence>
<evidence type="ECO:0000313" key="13">
    <source>
        <dbReference type="EMBL" id="PIR91408.1"/>
    </source>
</evidence>
<keyword evidence="5" id="KW-0808">Transferase</keyword>
<dbReference type="InterPro" id="IPR011262">
    <property type="entry name" value="DNA-dir_RNA_pol_insert"/>
</dbReference>
<feature type="region of interest" description="Disordered" evidence="11">
    <location>
        <begin position="233"/>
        <end position="272"/>
    </location>
</feature>
<gene>
    <name evidence="13" type="ORF">COU02_00325</name>
</gene>
<proteinExistence type="inferred from homology"/>
<dbReference type="EMBL" id="PFAU01000009">
    <property type="protein sequence ID" value="PIR91408.1"/>
    <property type="molecule type" value="Genomic_DNA"/>
</dbReference>
<dbReference type="GO" id="GO:0005737">
    <property type="term" value="C:cytoplasm"/>
    <property type="evidence" value="ECO:0007669"/>
    <property type="project" value="UniProtKB-ARBA"/>
</dbReference>
<dbReference type="EC" id="2.7.7.6" evidence="2"/>
<comment type="similarity">
    <text evidence="1">Belongs to the RNA polymerase alpha chain family.</text>
</comment>
<reference evidence="14" key="1">
    <citation type="submission" date="2017-09" db="EMBL/GenBank/DDBJ databases">
        <title>Depth-based differentiation of microbial function through sediment-hosted aquifers and enrichment of novel symbionts in the deep terrestrial subsurface.</title>
        <authorList>
            <person name="Probst A.J."/>
            <person name="Ladd B."/>
            <person name="Jarett J.K."/>
            <person name="Geller-Mcgrath D.E."/>
            <person name="Sieber C.M.K."/>
            <person name="Emerson J.B."/>
            <person name="Anantharaman K."/>
            <person name="Thomas B.C."/>
            <person name="Malmstrom R."/>
            <person name="Stieglmeier M."/>
            <person name="Klingl A."/>
            <person name="Woyke T."/>
            <person name="Ryan C.M."/>
            <person name="Banfield J.F."/>
        </authorList>
    </citation>
    <scope>NUCLEOTIDE SEQUENCE [LARGE SCALE GENOMIC DNA]</scope>
</reference>
<sequence>MIPLPNLPKIIKKQGNKAVFEIEGLYPGYGVTISNTLRRVLLSSLEGAAITQVKIKGVSHEFSTIPGVLEDVVIILLNLKKIRFKSFSDEPQQVVIKQKGEKVVKAGDFEVPPQLEIKNPEAPVASLTSKSAQLQIEALVEKGVGYQSIEQREEKKREIGMIPIDAVFTPVKRVSFRVENMRVGKRTDFDKLEMEIETDGTISPEEAFLNASEILLKHFSLFSESRGKVKKETKEEKKVKIKKKKKLKSAAKKTVKKKEYEKKKKRKKTLKK</sequence>
<evidence type="ECO:0000256" key="3">
    <source>
        <dbReference type="ARBA" id="ARBA00015972"/>
    </source>
</evidence>
<dbReference type="GO" id="GO:0000428">
    <property type="term" value="C:DNA-directed RNA polymerase complex"/>
    <property type="evidence" value="ECO:0007669"/>
    <property type="project" value="UniProtKB-KW"/>
</dbReference>
<dbReference type="Proteomes" id="UP000230882">
    <property type="component" value="Unassembled WGS sequence"/>
</dbReference>
<dbReference type="FunFam" id="2.170.120.12:FF:000001">
    <property type="entry name" value="DNA-directed RNA polymerase subunit alpha"/>
    <property type="match status" value="1"/>
</dbReference>
<name>A0A2H0UX54_9BACT</name>
<organism evidence="13 14">
    <name type="scientific">bacterium (Candidatus Gribaldobacteria) CG10_big_fil_rev_8_21_14_0_10_37_46</name>
    <dbReference type="NCBI Taxonomy" id="2014276"/>
    <lineage>
        <taxon>Bacteria</taxon>
        <taxon>Candidatus Gribaldobacteria</taxon>
    </lineage>
</organism>
<dbReference type="Pfam" id="PF01193">
    <property type="entry name" value="RNA_pol_L"/>
    <property type="match status" value="1"/>
</dbReference>
<dbReference type="GO" id="GO:0003677">
    <property type="term" value="F:DNA binding"/>
    <property type="evidence" value="ECO:0007669"/>
    <property type="project" value="InterPro"/>
</dbReference>
<evidence type="ECO:0000256" key="8">
    <source>
        <dbReference type="ARBA" id="ARBA00032524"/>
    </source>
</evidence>
<dbReference type="GO" id="GO:0006351">
    <property type="term" value="P:DNA-templated transcription"/>
    <property type="evidence" value="ECO:0007669"/>
    <property type="project" value="InterPro"/>
</dbReference>
<keyword evidence="4 13" id="KW-0240">DNA-directed RNA polymerase</keyword>
<dbReference type="NCBIfam" id="NF003519">
    <property type="entry name" value="PRK05182.2-5"/>
    <property type="match status" value="1"/>
</dbReference>
<dbReference type="NCBIfam" id="TIGR02027">
    <property type="entry name" value="rpoA"/>
    <property type="match status" value="1"/>
</dbReference>
<comment type="caution">
    <text evidence="13">The sequence shown here is derived from an EMBL/GenBank/DDBJ whole genome shotgun (WGS) entry which is preliminary data.</text>
</comment>
<evidence type="ECO:0000256" key="11">
    <source>
        <dbReference type="SAM" id="MobiDB-lite"/>
    </source>
</evidence>
<feature type="domain" description="DNA-directed RNA polymerase RpoA/D/Rpb3-type" evidence="12">
    <location>
        <begin position="17"/>
        <end position="225"/>
    </location>
</feature>